<feature type="compositionally biased region" description="Low complexity" evidence="1">
    <location>
        <begin position="438"/>
        <end position="449"/>
    </location>
</feature>
<feature type="compositionally biased region" description="Basic and acidic residues" evidence="1">
    <location>
        <begin position="423"/>
        <end position="432"/>
    </location>
</feature>
<feature type="region of interest" description="Disordered" evidence="1">
    <location>
        <begin position="703"/>
        <end position="722"/>
    </location>
</feature>
<organism evidence="2 3">
    <name type="scientific">Cladobotryum mycophilum</name>
    <dbReference type="NCBI Taxonomy" id="491253"/>
    <lineage>
        <taxon>Eukaryota</taxon>
        <taxon>Fungi</taxon>
        <taxon>Dikarya</taxon>
        <taxon>Ascomycota</taxon>
        <taxon>Pezizomycotina</taxon>
        <taxon>Sordariomycetes</taxon>
        <taxon>Hypocreomycetidae</taxon>
        <taxon>Hypocreales</taxon>
        <taxon>Hypocreaceae</taxon>
        <taxon>Cladobotryum</taxon>
    </lineage>
</organism>
<feature type="compositionally biased region" description="Basic and acidic residues" evidence="1">
    <location>
        <begin position="301"/>
        <end position="311"/>
    </location>
</feature>
<feature type="compositionally biased region" description="Low complexity" evidence="1">
    <location>
        <begin position="203"/>
        <end position="223"/>
    </location>
</feature>
<proteinExistence type="predicted"/>
<feature type="compositionally biased region" description="Low complexity" evidence="1">
    <location>
        <begin position="37"/>
        <end position="55"/>
    </location>
</feature>
<name>A0ABR0SDG4_9HYPO</name>
<feature type="compositionally biased region" description="Polar residues" evidence="1">
    <location>
        <begin position="497"/>
        <end position="540"/>
    </location>
</feature>
<dbReference type="EMBL" id="JAVFKD010000014">
    <property type="protein sequence ID" value="KAK5990208.1"/>
    <property type="molecule type" value="Genomic_DNA"/>
</dbReference>
<feature type="compositionally biased region" description="Polar residues" evidence="1">
    <location>
        <begin position="372"/>
        <end position="381"/>
    </location>
</feature>
<feature type="region of interest" description="Disordered" evidence="1">
    <location>
        <begin position="1"/>
        <end position="188"/>
    </location>
</feature>
<feature type="compositionally biased region" description="Polar residues" evidence="1">
    <location>
        <begin position="106"/>
        <end position="117"/>
    </location>
</feature>
<evidence type="ECO:0000256" key="1">
    <source>
        <dbReference type="SAM" id="MobiDB-lite"/>
    </source>
</evidence>
<dbReference type="Proteomes" id="UP001338125">
    <property type="component" value="Unassembled WGS sequence"/>
</dbReference>
<feature type="region of interest" description="Disordered" evidence="1">
    <location>
        <begin position="202"/>
        <end position="593"/>
    </location>
</feature>
<evidence type="ECO:0000313" key="3">
    <source>
        <dbReference type="Proteomes" id="UP001338125"/>
    </source>
</evidence>
<feature type="compositionally biased region" description="Polar residues" evidence="1">
    <location>
        <begin position="140"/>
        <end position="155"/>
    </location>
</feature>
<reference evidence="2 3" key="1">
    <citation type="submission" date="2024-01" db="EMBL/GenBank/DDBJ databases">
        <title>Complete genome of Cladobotryum mycophilum ATHUM6906.</title>
        <authorList>
            <person name="Christinaki A.C."/>
            <person name="Myridakis A.I."/>
            <person name="Kouvelis V.N."/>
        </authorList>
    </citation>
    <scope>NUCLEOTIDE SEQUENCE [LARGE SCALE GENOMIC DNA]</scope>
    <source>
        <strain evidence="2 3">ATHUM6906</strain>
    </source>
</reference>
<accession>A0ABR0SDG4</accession>
<feature type="compositionally biased region" description="Polar residues" evidence="1">
    <location>
        <begin position="703"/>
        <end position="713"/>
    </location>
</feature>
<gene>
    <name evidence="2" type="ORF">PT974_08474</name>
</gene>
<feature type="compositionally biased region" description="Polar residues" evidence="1">
    <location>
        <begin position="392"/>
        <end position="410"/>
    </location>
</feature>
<feature type="compositionally biased region" description="Pro residues" evidence="1">
    <location>
        <begin position="61"/>
        <end position="77"/>
    </location>
</feature>
<comment type="caution">
    <text evidence="2">The sequence shown here is derived from an EMBL/GenBank/DDBJ whole genome shotgun (WGS) entry which is preliminary data.</text>
</comment>
<sequence length="722" mass="77857">MSQSSSLAIPKNGASRFSKALPTVPGLPESIASINNILTPSSTPTTTTTITSSLSQKTHLPDPPLHPPPTKDLPKLPPLRNKQSIERKPVGSVPSFRSPPTLAIPSFNTPPSESNAPKMSISRKPVAKLQLPSPSPQHLYIQQPSPTDSFSSLLSAYTRDPDESEANTSHETTPASLRAFEEGTATSRENSLAYQKYYATTLPSNVTNGSGSGSGSRSNHPGPGLEPGTAAAASAVGAPQHQRQPSQGNLPPPTPIKNDDRQPSALHSKTEPSTGDPELTSPSSRAEIWKRRPHVSQNSRELPELKLEHSHGSTAETAPPQPPAKAPNYQAQSQASSSGRSKLPPASRAPLFAGGLPGRNIRPTPASDTAPVANQNMGNETSRLKHIKDKLSSSQRSGPESSTSTRNASSRPPVAQRPPTPEYQKEEVKEPVVDLFISPVSPASSPEAPRGVSPDFSKELPSKPGDNEAKDNTIAPKPIARKHLPTLPAQVPKHAKSLTQLQSRTNTSSRASGSPPSENASLAQTQLTSPQTDTASQSSHSSERVTIPSQKFGARPGGQRASESLRYQGSGQDPRRVQSENQGHLYRGRDGTMYSEMKVDKEPHPKAAYFPEQRYQGLPKDGVFKALPLTNTHFTCYQRHKVMNRRGNRNYPLTCQTCDKADTEDRWACAFCNLRICDSCFRKLGGHQRDLRRLVDELANSTHLSLPPQSRPGTTLDLHPVS</sequence>
<feature type="compositionally biased region" description="Basic and acidic residues" evidence="1">
    <location>
        <begin position="456"/>
        <end position="471"/>
    </location>
</feature>
<keyword evidence="3" id="KW-1185">Reference proteome</keyword>
<evidence type="ECO:0000313" key="2">
    <source>
        <dbReference type="EMBL" id="KAK5990208.1"/>
    </source>
</evidence>
<feature type="compositionally biased region" description="Polar residues" evidence="1">
    <location>
        <begin position="561"/>
        <end position="571"/>
    </location>
</feature>
<feature type="compositionally biased region" description="Polar residues" evidence="1">
    <location>
        <begin position="166"/>
        <end position="175"/>
    </location>
</feature>
<protein>
    <submittedName>
        <fullName evidence="2">Uncharacterized protein</fullName>
    </submittedName>
</protein>